<dbReference type="SUPFAM" id="SSF53474">
    <property type="entry name" value="alpha/beta-Hydrolases"/>
    <property type="match status" value="1"/>
</dbReference>
<evidence type="ECO:0000313" key="5">
    <source>
        <dbReference type="EMBL" id="PSH55218.1"/>
    </source>
</evidence>
<dbReference type="InterPro" id="IPR041127">
    <property type="entry name" value="PET_hydrolase/cutinase-like"/>
</dbReference>
<dbReference type="GO" id="GO:0016042">
    <property type="term" value="P:lipid catabolic process"/>
    <property type="evidence" value="ECO:0007669"/>
    <property type="project" value="UniProtKB-KW"/>
</dbReference>
<dbReference type="InterPro" id="IPR029058">
    <property type="entry name" value="AB_hydrolase_fold"/>
</dbReference>
<name>A0A2P7ALW9_9HYPH</name>
<keyword evidence="6" id="KW-1185">Reference proteome</keyword>
<dbReference type="Pfam" id="PF12740">
    <property type="entry name" value="PETase"/>
    <property type="match status" value="1"/>
</dbReference>
<dbReference type="Proteomes" id="UP000241158">
    <property type="component" value="Unassembled WGS sequence"/>
</dbReference>
<keyword evidence="2" id="KW-0442">Lipid degradation</keyword>
<reference evidence="6" key="1">
    <citation type="submission" date="2017-11" db="EMBL/GenBank/DDBJ databases">
        <authorList>
            <person name="Kuznetsova I."/>
            <person name="Sazanova A."/>
            <person name="Chirak E."/>
            <person name="Safronova V."/>
            <person name="Willems A."/>
        </authorList>
    </citation>
    <scope>NUCLEOTIDE SEQUENCE [LARGE SCALE GENOMIC DNA]</scope>
    <source>
        <strain evidence="6">PEPV15</strain>
    </source>
</reference>
<gene>
    <name evidence="5" type="ORF">CU100_23415</name>
</gene>
<evidence type="ECO:0000256" key="1">
    <source>
        <dbReference type="ARBA" id="ARBA00022801"/>
    </source>
</evidence>
<evidence type="ECO:0000256" key="3">
    <source>
        <dbReference type="ARBA" id="ARBA00023098"/>
    </source>
</evidence>
<dbReference type="PANTHER" id="PTHR10272">
    <property type="entry name" value="PLATELET-ACTIVATING FACTOR ACETYLHYDROLASE"/>
    <property type="match status" value="1"/>
</dbReference>
<proteinExistence type="predicted"/>
<feature type="domain" description="PET hydrolase/cutinase-like" evidence="4">
    <location>
        <begin position="67"/>
        <end position="158"/>
    </location>
</feature>
<keyword evidence="3" id="KW-0443">Lipid metabolism</keyword>
<dbReference type="Gene3D" id="3.40.50.1820">
    <property type="entry name" value="alpha/beta hydrolase"/>
    <property type="match status" value="1"/>
</dbReference>
<keyword evidence="1" id="KW-0378">Hydrolase</keyword>
<sequence length="675" mass="72809">MEYNLGNLVASEAKDLTTGKDDNIFIAPIAGGLNFPQQPISPLATKGRFPIILFEHGMGDTGSYKGYDYLAQELASHGYVVLSIDADAANDVDENDGQARAQLILGTLDRLRQIDKNGQVNEDGDAGPLDALKGKLDFTRIGIMGHSRGGQGVSSAIKYDATRVGVSPNDLKEAVKADPDFFQSKFPDLAATVTPEVSYEAAVKEIPASIDEEKFKAAIVKYNGAFDASSIESMKATLISDPSAFDKAFPDLKTAIVPAVPAVPVVAPVPASLDDEKFNKAIDKYNLFYAAGRESVAPYDFKGAFMLAPMDNNGNLGVNNVPLANLLPQCDGDVNDLAGASSFDHNRYGATADIAPRYQIFVKGANHGYYNRVWGKDKDSTAYCDTPPVGSMRLTRSAQESNGLFLINSFMRYHVGGEQKFDAYWNGTAQLPDAVCESGVGPCDERVVLTVQKGSNRRKVIARFERDDSIERNERGGSIKFSDFNAIGRYPMVWGGGGALDISEPARLPGFAYDYNSGRGFQVVADHVELVWSSPNPSIVIDLKGLSARRMDSLTFRIGVVRPMGQEVLVTLTDGANRHATLTASDFSDALYNGPRKKGEGVPLKDHPDDVAFVGQAKGLLNMVAIPLAAFEGVDTNNLKELKLVFPKESGKVAITDIELQNLGRDKPAQKLAGK</sequence>
<dbReference type="PANTHER" id="PTHR10272:SF0">
    <property type="entry name" value="PLATELET-ACTIVATING FACTOR ACETYLHYDROLASE"/>
    <property type="match status" value="1"/>
</dbReference>
<evidence type="ECO:0000313" key="6">
    <source>
        <dbReference type="Proteomes" id="UP000241158"/>
    </source>
</evidence>
<evidence type="ECO:0000256" key="2">
    <source>
        <dbReference type="ARBA" id="ARBA00022963"/>
    </source>
</evidence>
<dbReference type="AlphaFoldDB" id="A0A2P7ALW9"/>
<evidence type="ECO:0000259" key="4">
    <source>
        <dbReference type="Pfam" id="PF12740"/>
    </source>
</evidence>
<dbReference type="GO" id="GO:0003847">
    <property type="term" value="F:1-alkyl-2-acetylglycerophosphocholine esterase activity"/>
    <property type="evidence" value="ECO:0007669"/>
    <property type="project" value="TreeGrafter"/>
</dbReference>
<accession>A0A2P7ALW9</accession>
<dbReference type="EMBL" id="PGGN01000006">
    <property type="protein sequence ID" value="PSH55218.1"/>
    <property type="molecule type" value="Genomic_DNA"/>
</dbReference>
<protein>
    <recommendedName>
        <fullName evidence="4">PET hydrolase/cutinase-like domain-containing protein</fullName>
    </recommendedName>
</protein>
<comment type="caution">
    <text evidence="5">The sequence shown here is derived from an EMBL/GenBank/DDBJ whole genome shotgun (WGS) entry which is preliminary data.</text>
</comment>
<organism evidence="5 6">
    <name type="scientific">Phyllobacterium endophyticum</name>
    <dbReference type="NCBI Taxonomy" id="1149773"/>
    <lineage>
        <taxon>Bacteria</taxon>
        <taxon>Pseudomonadati</taxon>
        <taxon>Pseudomonadota</taxon>
        <taxon>Alphaproteobacteria</taxon>
        <taxon>Hyphomicrobiales</taxon>
        <taxon>Phyllobacteriaceae</taxon>
        <taxon>Phyllobacterium</taxon>
    </lineage>
</organism>